<protein>
    <submittedName>
        <fullName evidence="2">Uncharacterized protein LOC104243902</fullName>
    </submittedName>
</protein>
<reference evidence="1" key="1">
    <citation type="journal article" date="2013" name="Genome Biol.">
        <title>Reference genomes and transcriptomes of Nicotiana sylvestris and Nicotiana tomentosiformis.</title>
        <authorList>
            <person name="Sierro N."/>
            <person name="Battey J.N."/>
            <person name="Ouadi S."/>
            <person name="Bovet L."/>
            <person name="Goepfert S."/>
            <person name="Bakaher N."/>
            <person name="Peitsch M.C."/>
            <person name="Ivanov N.V."/>
        </authorList>
    </citation>
    <scope>NUCLEOTIDE SEQUENCE [LARGE SCALE GENOMIC DNA]</scope>
</reference>
<dbReference type="RefSeq" id="XP_009797478.1">
    <property type="nucleotide sequence ID" value="XM_009799176.1"/>
</dbReference>
<gene>
    <name evidence="2" type="primary">LOC104243902</name>
</gene>
<accession>A0A1U7Y2X0</accession>
<reference evidence="2" key="2">
    <citation type="submission" date="2025-08" db="UniProtKB">
        <authorList>
            <consortium name="RefSeq"/>
        </authorList>
    </citation>
    <scope>IDENTIFICATION</scope>
    <source>
        <tissue evidence="2">Leaf</tissue>
    </source>
</reference>
<dbReference type="AlphaFoldDB" id="A0A1U7Y2X0"/>
<organism evidence="1 2">
    <name type="scientific">Nicotiana sylvestris</name>
    <name type="common">Wood tobacco</name>
    <name type="synonym">South American tobacco</name>
    <dbReference type="NCBI Taxonomy" id="4096"/>
    <lineage>
        <taxon>Eukaryota</taxon>
        <taxon>Viridiplantae</taxon>
        <taxon>Streptophyta</taxon>
        <taxon>Embryophyta</taxon>
        <taxon>Tracheophyta</taxon>
        <taxon>Spermatophyta</taxon>
        <taxon>Magnoliopsida</taxon>
        <taxon>eudicotyledons</taxon>
        <taxon>Gunneridae</taxon>
        <taxon>Pentapetalae</taxon>
        <taxon>asterids</taxon>
        <taxon>lamiids</taxon>
        <taxon>Solanales</taxon>
        <taxon>Solanaceae</taxon>
        <taxon>Nicotianoideae</taxon>
        <taxon>Nicotianeae</taxon>
        <taxon>Nicotiana</taxon>
    </lineage>
</organism>
<dbReference type="OrthoDB" id="778454at2759"/>
<keyword evidence="1" id="KW-1185">Reference proteome</keyword>
<dbReference type="PANTHER" id="PTHR33067:SF31">
    <property type="entry name" value="RNA-DIRECTED DNA POLYMERASE"/>
    <property type="match status" value="1"/>
</dbReference>
<dbReference type="PANTHER" id="PTHR33067">
    <property type="entry name" value="RNA-DIRECTED DNA POLYMERASE-RELATED"/>
    <property type="match status" value="1"/>
</dbReference>
<evidence type="ECO:0000313" key="2">
    <source>
        <dbReference type="RefSeq" id="XP_009797478.1"/>
    </source>
</evidence>
<dbReference type="eggNOG" id="KOG0017">
    <property type="taxonomic scope" value="Eukaryota"/>
</dbReference>
<dbReference type="KEGG" id="nsy:104243902"/>
<dbReference type="GeneID" id="104243902"/>
<proteinExistence type="predicted"/>
<sequence length="162" mass="18438">MPALPFPQKLYSEKLDKQFERFLDMLRQVNVNLPFTEVLSQIPAYAKLLKEPLTKKRKIEETLVVKLTEHCSAILQNKLPQKCGDPQSFTIPCSLGTLNFDDSLYDSVASNNLMPLSIYKKLEKELGEIRSVPISLQLADQTTLTPEGIVEDVYYTRPFNSS</sequence>
<evidence type="ECO:0000313" key="1">
    <source>
        <dbReference type="Proteomes" id="UP000189701"/>
    </source>
</evidence>
<dbReference type="Proteomes" id="UP000189701">
    <property type="component" value="Unplaced"/>
</dbReference>
<name>A0A1U7Y2X0_NICSY</name>